<organism evidence="1">
    <name type="scientific">hydrothermal vent metagenome</name>
    <dbReference type="NCBI Taxonomy" id="652676"/>
    <lineage>
        <taxon>unclassified sequences</taxon>
        <taxon>metagenomes</taxon>
        <taxon>ecological metagenomes</taxon>
    </lineage>
</organism>
<name>A0A3B1ABQ3_9ZZZZ</name>
<accession>A0A3B1ABQ3</accession>
<gene>
    <name evidence="1" type="ORF">MNBD_GAMMA21-377</name>
</gene>
<dbReference type="EMBL" id="UOFR01000046">
    <property type="protein sequence ID" value="VAW97312.1"/>
    <property type="molecule type" value="Genomic_DNA"/>
</dbReference>
<protein>
    <submittedName>
        <fullName evidence="1">Uncharacterized protein</fullName>
    </submittedName>
</protein>
<sequence>MFYHGDGYEEGAVCAWLDDKPFVDLIQARLEQIAWTLNTSADIIPDIKVDGEAGAAAGVFGSAGVGIKPTGQIKILFKVIAAVPQQINGSIKINTLRAATVCKRIEKKNSP</sequence>
<proteinExistence type="predicted"/>
<dbReference type="AlphaFoldDB" id="A0A3B1ABQ3"/>
<reference evidence="1" key="1">
    <citation type="submission" date="2018-06" db="EMBL/GenBank/DDBJ databases">
        <authorList>
            <person name="Zhirakovskaya E."/>
        </authorList>
    </citation>
    <scope>NUCLEOTIDE SEQUENCE</scope>
</reference>
<evidence type="ECO:0000313" key="1">
    <source>
        <dbReference type="EMBL" id="VAW97312.1"/>
    </source>
</evidence>